<feature type="compositionally biased region" description="Polar residues" evidence="1">
    <location>
        <begin position="1"/>
        <end position="10"/>
    </location>
</feature>
<keyword evidence="3" id="KW-1185">Reference proteome</keyword>
<dbReference type="InterPro" id="IPR001810">
    <property type="entry name" value="F-box_dom"/>
</dbReference>
<evidence type="ECO:0000313" key="3">
    <source>
        <dbReference type="Proteomes" id="UP000087171"/>
    </source>
</evidence>
<reference evidence="3" key="1">
    <citation type="journal article" date="2013" name="Nat. Biotechnol.">
        <title>Draft genome sequence of chickpea (Cicer arietinum) provides a resource for trait improvement.</title>
        <authorList>
            <person name="Varshney R.K."/>
            <person name="Song C."/>
            <person name="Saxena R.K."/>
            <person name="Azam S."/>
            <person name="Yu S."/>
            <person name="Sharpe A.G."/>
            <person name="Cannon S."/>
            <person name="Baek J."/>
            <person name="Rosen B.D."/>
            <person name="Tar'an B."/>
            <person name="Millan T."/>
            <person name="Zhang X."/>
            <person name="Ramsay L.D."/>
            <person name="Iwata A."/>
            <person name="Wang Y."/>
            <person name="Nelson W."/>
            <person name="Farmer A.D."/>
            <person name="Gaur P.M."/>
            <person name="Soderlund C."/>
            <person name="Penmetsa R.V."/>
            <person name="Xu C."/>
            <person name="Bharti A.K."/>
            <person name="He W."/>
            <person name="Winter P."/>
            <person name="Zhao S."/>
            <person name="Hane J.K."/>
            <person name="Carrasquilla-Garcia N."/>
            <person name="Condie J.A."/>
            <person name="Upadhyaya H.D."/>
            <person name="Luo M.C."/>
            <person name="Thudi M."/>
            <person name="Gowda C.L."/>
            <person name="Singh N.P."/>
            <person name="Lichtenzveig J."/>
            <person name="Gali K.K."/>
            <person name="Rubio J."/>
            <person name="Nadarajan N."/>
            <person name="Dolezel J."/>
            <person name="Bansal K.C."/>
            <person name="Xu X."/>
            <person name="Edwards D."/>
            <person name="Zhang G."/>
            <person name="Kahl G."/>
            <person name="Gil J."/>
            <person name="Singh K.B."/>
            <person name="Datta S.K."/>
            <person name="Jackson S.A."/>
            <person name="Wang J."/>
            <person name="Cook D.R."/>
        </authorList>
    </citation>
    <scope>NUCLEOTIDE SEQUENCE [LARGE SCALE GENOMIC DNA]</scope>
    <source>
        <strain evidence="3">cv. CDC Frontier</strain>
    </source>
</reference>
<dbReference type="Gene3D" id="1.20.1280.50">
    <property type="match status" value="1"/>
</dbReference>
<protein>
    <submittedName>
        <fullName evidence="4">F-box protein PP2-A13</fullName>
    </submittedName>
</protein>
<dbReference type="GeneID" id="101507907"/>
<dbReference type="Pfam" id="PF14299">
    <property type="entry name" value="PP2"/>
    <property type="match status" value="1"/>
</dbReference>
<dbReference type="KEGG" id="cam:101507907"/>
<dbReference type="PANTHER" id="PTHR31960">
    <property type="entry name" value="F-BOX PROTEIN PP2-A15"/>
    <property type="match status" value="1"/>
</dbReference>
<accession>A0A1S2Y012</accession>
<sequence>MGASISSTTTVKEKGEGSNSSSSRTGLGDIPESCISSILMNLDPPDICKLARVNRAFHRASSADFVWESKLPQNYKFLANKILGEENISIMTKKEIYAKLCLPNRYDHGTKEVRLDKCSGQVCFSMSSKSLKITGIDDRRYWIYIPTEESRFKNVAYLQQMWWVEVVGEVEFVFPVGSYSITFKLQLGKASKKLGRRVCNVDQVHGWDIKPVRFQLSTSDGQRSISECYLQGPGDWVYYHVGDFVVVKPNEPIKIKFSLAQIDCTHTKGGLCIDSAIICPTEFREKLKQF</sequence>
<dbReference type="SUPFAM" id="SSF81383">
    <property type="entry name" value="F-box domain"/>
    <property type="match status" value="1"/>
</dbReference>
<name>A0A1S2Y012_CICAR</name>
<dbReference type="InterPro" id="IPR036047">
    <property type="entry name" value="F-box-like_dom_sf"/>
</dbReference>
<feature type="domain" description="F-box" evidence="2">
    <location>
        <begin position="24"/>
        <end position="70"/>
    </location>
</feature>
<dbReference type="Proteomes" id="UP000087171">
    <property type="component" value="Chromosome Ca4"/>
</dbReference>
<dbReference type="PANTHER" id="PTHR31960:SF18">
    <property type="entry name" value="F-BOX PROTEIN PP2-A14"/>
    <property type="match status" value="1"/>
</dbReference>
<dbReference type="CDD" id="cd22162">
    <property type="entry name" value="F-box_AtSKIP3-like"/>
    <property type="match status" value="1"/>
</dbReference>
<dbReference type="OrthoDB" id="9970274at2759"/>
<feature type="region of interest" description="Disordered" evidence="1">
    <location>
        <begin position="1"/>
        <end position="26"/>
    </location>
</feature>
<dbReference type="InterPro" id="IPR025886">
    <property type="entry name" value="PP2-like"/>
</dbReference>
<dbReference type="RefSeq" id="XP_004496599.1">
    <property type="nucleotide sequence ID" value="XM_004496542.3"/>
</dbReference>
<proteinExistence type="predicted"/>
<gene>
    <name evidence="4" type="primary">LOC101507907</name>
</gene>
<dbReference type="PROSITE" id="PS50181">
    <property type="entry name" value="FBOX"/>
    <property type="match status" value="1"/>
</dbReference>
<evidence type="ECO:0000259" key="2">
    <source>
        <dbReference type="PROSITE" id="PS50181"/>
    </source>
</evidence>
<evidence type="ECO:0000313" key="4">
    <source>
        <dbReference type="RefSeq" id="XP_004496599.1"/>
    </source>
</evidence>
<dbReference type="AlphaFoldDB" id="A0A1S2Y012"/>
<reference evidence="4" key="2">
    <citation type="submission" date="2025-08" db="UniProtKB">
        <authorList>
            <consortium name="RefSeq"/>
        </authorList>
    </citation>
    <scope>IDENTIFICATION</scope>
    <source>
        <tissue evidence="4">Etiolated seedlings</tissue>
    </source>
</reference>
<dbReference type="PaxDb" id="3827-XP_004496599.1"/>
<dbReference type="STRING" id="3827.A0A1S2Y012"/>
<dbReference type="Pfam" id="PF12937">
    <property type="entry name" value="F-box-like"/>
    <property type="match status" value="1"/>
</dbReference>
<organism evidence="3 4">
    <name type="scientific">Cicer arietinum</name>
    <name type="common">Chickpea</name>
    <name type="synonym">Garbanzo</name>
    <dbReference type="NCBI Taxonomy" id="3827"/>
    <lineage>
        <taxon>Eukaryota</taxon>
        <taxon>Viridiplantae</taxon>
        <taxon>Streptophyta</taxon>
        <taxon>Embryophyta</taxon>
        <taxon>Tracheophyta</taxon>
        <taxon>Spermatophyta</taxon>
        <taxon>Magnoliopsida</taxon>
        <taxon>eudicotyledons</taxon>
        <taxon>Gunneridae</taxon>
        <taxon>Pentapetalae</taxon>
        <taxon>rosids</taxon>
        <taxon>fabids</taxon>
        <taxon>Fabales</taxon>
        <taxon>Fabaceae</taxon>
        <taxon>Papilionoideae</taxon>
        <taxon>50 kb inversion clade</taxon>
        <taxon>NPAAA clade</taxon>
        <taxon>Hologalegina</taxon>
        <taxon>IRL clade</taxon>
        <taxon>Cicereae</taxon>
        <taxon>Cicer</taxon>
    </lineage>
</organism>
<dbReference type="eggNOG" id="ENOG502QPMH">
    <property type="taxonomic scope" value="Eukaryota"/>
</dbReference>
<evidence type="ECO:0000256" key="1">
    <source>
        <dbReference type="SAM" id="MobiDB-lite"/>
    </source>
</evidence>
<dbReference type="SMART" id="SM00256">
    <property type="entry name" value="FBOX"/>
    <property type="match status" value="1"/>
</dbReference>